<organism evidence="3 4">
    <name type="scientific">Aspergillus keveii</name>
    <dbReference type="NCBI Taxonomy" id="714993"/>
    <lineage>
        <taxon>Eukaryota</taxon>
        <taxon>Fungi</taxon>
        <taxon>Dikarya</taxon>
        <taxon>Ascomycota</taxon>
        <taxon>Pezizomycotina</taxon>
        <taxon>Eurotiomycetes</taxon>
        <taxon>Eurotiomycetidae</taxon>
        <taxon>Eurotiales</taxon>
        <taxon>Aspergillaceae</taxon>
        <taxon>Aspergillus</taxon>
        <taxon>Aspergillus subgen. Nidulantes</taxon>
    </lineage>
</organism>
<gene>
    <name evidence="3" type="ORF">BJX66DRAFT_344256</name>
</gene>
<reference evidence="3 4" key="1">
    <citation type="submission" date="2024-07" db="EMBL/GenBank/DDBJ databases">
        <title>Section-level genome sequencing and comparative genomics of Aspergillus sections Usti and Cavernicolus.</title>
        <authorList>
            <consortium name="Lawrence Berkeley National Laboratory"/>
            <person name="Nybo J.L."/>
            <person name="Vesth T.C."/>
            <person name="Theobald S."/>
            <person name="Frisvad J.C."/>
            <person name="Larsen T.O."/>
            <person name="Kjaerboelling I."/>
            <person name="Rothschild-Mancinelli K."/>
            <person name="Lyhne E.K."/>
            <person name="Kogle M.E."/>
            <person name="Barry K."/>
            <person name="Clum A."/>
            <person name="Na H."/>
            <person name="Ledsgaard L."/>
            <person name="Lin J."/>
            <person name="Lipzen A."/>
            <person name="Kuo A."/>
            <person name="Riley R."/>
            <person name="Mondo S."/>
            <person name="Labutti K."/>
            <person name="Haridas S."/>
            <person name="Pangalinan J."/>
            <person name="Salamov A.A."/>
            <person name="Simmons B.A."/>
            <person name="Magnuson J.K."/>
            <person name="Chen J."/>
            <person name="Drula E."/>
            <person name="Henrissat B."/>
            <person name="Wiebenga A."/>
            <person name="Lubbers R.J."/>
            <person name="Gomes A.C."/>
            <person name="Makela M.R."/>
            <person name="Stajich J."/>
            <person name="Grigoriev I.V."/>
            <person name="Mortensen U.H."/>
            <person name="De Vries R.P."/>
            <person name="Baker S.E."/>
            <person name="Andersen M.R."/>
        </authorList>
    </citation>
    <scope>NUCLEOTIDE SEQUENCE [LARGE SCALE GENOMIC DNA]</scope>
    <source>
        <strain evidence="3 4">CBS 209.92</strain>
    </source>
</reference>
<dbReference type="Proteomes" id="UP001610563">
    <property type="component" value="Unassembled WGS sequence"/>
</dbReference>
<evidence type="ECO:0000256" key="2">
    <source>
        <dbReference type="SAM" id="Phobius"/>
    </source>
</evidence>
<keyword evidence="4" id="KW-1185">Reference proteome</keyword>
<evidence type="ECO:0000256" key="1">
    <source>
        <dbReference type="SAM" id="MobiDB-lite"/>
    </source>
</evidence>
<keyword evidence="2" id="KW-0812">Transmembrane</keyword>
<sequence length="135" mass="15234">MPELPYRDSDSTTSTDSSTLHEMNSLPRSFTGYAAVPQNDLRDEEKLQQQQQQQGHGHGHRYLTGFTSNPLPSEASFQSHTHCEACDAFLERQHKRRFAILLAWIGAIMFVASLIFGLVLGIVIVNAKKDSPYYH</sequence>
<protein>
    <recommendedName>
        <fullName evidence="5">LITAF domain-containing protein</fullName>
    </recommendedName>
</protein>
<comment type="caution">
    <text evidence="3">The sequence shown here is derived from an EMBL/GenBank/DDBJ whole genome shotgun (WGS) entry which is preliminary data.</text>
</comment>
<keyword evidence="2" id="KW-1133">Transmembrane helix</keyword>
<dbReference type="EMBL" id="JBFTWV010000189">
    <property type="protein sequence ID" value="KAL2784209.1"/>
    <property type="molecule type" value="Genomic_DNA"/>
</dbReference>
<feature type="transmembrane region" description="Helical" evidence="2">
    <location>
        <begin position="98"/>
        <end position="125"/>
    </location>
</feature>
<proteinExistence type="predicted"/>
<feature type="compositionally biased region" description="Basic and acidic residues" evidence="1">
    <location>
        <begin position="1"/>
        <end position="10"/>
    </location>
</feature>
<accession>A0ABR4FLS9</accession>
<name>A0ABR4FLS9_9EURO</name>
<evidence type="ECO:0000313" key="4">
    <source>
        <dbReference type="Proteomes" id="UP001610563"/>
    </source>
</evidence>
<feature type="region of interest" description="Disordered" evidence="1">
    <location>
        <begin position="1"/>
        <end position="65"/>
    </location>
</feature>
<evidence type="ECO:0000313" key="3">
    <source>
        <dbReference type="EMBL" id="KAL2784209.1"/>
    </source>
</evidence>
<keyword evidence="2" id="KW-0472">Membrane</keyword>
<evidence type="ECO:0008006" key="5">
    <source>
        <dbReference type="Google" id="ProtNLM"/>
    </source>
</evidence>